<evidence type="ECO:0000256" key="1">
    <source>
        <dbReference type="ARBA" id="ARBA00004651"/>
    </source>
</evidence>
<evidence type="ECO:0000256" key="2">
    <source>
        <dbReference type="ARBA" id="ARBA00022475"/>
    </source>
</evidence>
<comment type="caution">
    <text evidence="7">The sequence shown here is derived from an EMBL/GenBank/DDBJ whole genome shotgun (WGS) entry which is preliminary data.</text>
</comment>
<protein>
    <submittedName>
        <fullName evidence="7">APC family permease</fullName>
    </submittedName>
</protein>
<feature type="transmembrane region" description="Helical" evidence="6">
    <location>
        <begin position="109"/>
        <end position="137"/>
    </location>
</feature>
<evidence type="ECO:0000313" key="7">
    <source>
        <dbReference type="EMBL" id="TVZ05295.1"/>
    </source>
</evidence>
<gene>
    <name evidence="7" type="ORF">EAS64_12005</name>
</gene>
<dbReference type="OrthoDB" id="137613at2"/>
<evidence type="ECO:0000313" key="8">
    <source>
        <dbReference type="Proteomes" id="UP000460272"/>
    </source>
</evidence>
<feature type="transmembrane region" description="Helical" evidence="6">
    <location>
        <begin position="397"/>
        <end position="425"/>
    </location>
</feature>
<dbReference type="PIRSF" id="PIRSF006060">
    <property type="entry name" value="AA_transporter"/>
    <property type="match status" value="1"/>
</dbReference>
<dbReference type="GO" id="GO:0005886">
    <property type="term" value="C:plasma membrane"/>
    <property type="evidence" value="ECO:0007669"/>
    <property type="project" value="UniProtKB-SubCell"/>
</dbReference>
<feature type="transmembrane region" description="Helical" evidence="6">
    <location>
        <begin position="31"/>
        <end position="53"/>
    </location>
</feature>
<feature type="transmembrane region" description="Helical" evidence="6">
    <location>
        <begin position="220"/>
        <end position="239"/>
    </location>
</feature>
<feature type="transmembrane region" description="Helical" evidence="6">
    <location>
        <begin position="149"/>
        <end position="169"/>
    </location>
</feature>
<comment type="subcellular location">
    <subcellularLocation>
        <location evidence="1">Cell membrane</location>
        <topology evidence="1">Multi-pass membrane protein</topology>
    </subcellularLocation>
</comment>
<evidence type="ECO:0000256" key="5">
    <source>
        <dbReference type="ARBA" id="ARBA00023136"/>
    </source>
</evidence>
<dbReference type="Pfam" id="PF13520">
    <property type="entry name" value="AA_permease_2"/>
    <property type="match status" value="1"/>
</dbReference>
<feature type="transmembrane region" description="Helical" evidence="6">
    <location>
        <begin position="468"/>
        <end position="491"/>
    </location>
</feature>
<dbReference type="RefSeq" id="WP_145852998.1">
    <property type="nucleotide sequence ID" value="NZ_RPFW01000002.1"/>
</dbReference>
<dbReference type="InterPro" id="IPR002293">
    <property type="entry name" value="AA/rel_permease1"/>
</dbReference>
<evidence type="ECO:0000256" key="3">
    <source>
        <dbReference type="ARBA" id="ARBA00022692"/>
    </source>
</evidence>
<feature type="transmembrane region" description="Helical" evidence="6">
    <location>
        <begin position="308"/>
        <end position="331"/>
    </location>
</feature>
<dbReference type="Gene3D" id="1.20.1740.10">
    <property type="entry name" value="Amino acid/polyamine transporter I"/>
    <property type="match status" value="1"/>
</dbReference>
<dbReference type="AlphaFoldDB" id="A0A6P2C469"/>
<reference evidence="7 8" key="1">
    <citation type="submission" date="2018-11" db="EMBL/GenBank/DDBJ databases">
        <title>Trebonia kvetii gen.nov., sp.nov., a novel acidophilic actinobacterium, and proposal of the new actinobacterial family Treboniaceae fam. nov.</title>
        <authorList>
            <person name="Rapoport D."/>
            <person name="Sagova-Mareckova M."/>
            <person name="Sedlacek I."/>
            <person name="Provaznik J."/>
            <person name="Kralova S."/>
            <person name="Pavlinic D."/>
            <person name="Benes V."/>
            <person name="Kopecky J."/>
        </authorList>
    </citation>
    <scope>NUCLEOTIDE SEQUENCE [LARGE SCALE GENOMIC DNA]</scope>
    <source>
        <strain evidence="7 8">15Tr583</strain>
    </source>
</reference>
<feature type="transmembrane region" description="Helical" evidence="6">
    <location>
        <begin position="176"/>
        <end position="200"/>
    </location>
</feature>
<feature type="transmembrane region" description="Helical" evidence="6">
    <location>
        <begin position="364"/>
        <end position="385"/>
    </location>
</feature>
<evidence type="ECO:0000256" key="6">
    <source>
        <dbReference type="SAM" id="Phobius"/>
    </source>
</evidence>
<accession>A0A6P2C469</accession>
<feature type="transmembrane region" description="Helical" evidence="6">
    <location>
        <begin position="432"/>
        <end position="456"/>
    </location>
</feature>
<keyword evidence="8" id="KW-1185">Reference proteome</keyword>
<keyword evidence="3 6" id="KW-0812">Transmembrane</keyword>
<feature type="transmembrane region" description="Helical" evidence="6">
    <location>
        <begin position="65"/>
        <end position="88"/>
    </location>
</feature>
<keyword evidence="2" id="KW-1003">Cell membrane</keyword>
<dbReference type="Proteomes" id="UP000460272">
    <property type="component" value="Unassembled WGS sequence"/>
</dbReference>
<dbReference type="PANTHER" id="PTHR42770">
    <property type="entry name" value="AMINO ACID TRANSPORTER-RELATED"/>
    <property type="match status" value="1"/>
</dbReference>
<sequence length="510" mass="54303">MAQTEPVTAPAGTEDFDISTQGDVAKLKKGAVGLGGVLFLTLTGSAPITAMLLNTPIVVGSGEGIGTPAAFIVATVILTIFSVGYVAMSRKKTTAGGFYSFISHGLGREIGFGAGFGTLVAYGVFEASLAGGFAYFANLKLASLGLNVGWAPLALGMVVVIGLLTYFDVSLSAKILAVGLITEVLILVLFDVLLLSKGHIYWSAINPVNAFKSFPASGKLTAGAIGVGLFFAFWSWVGFEMAPNYGEESRNPKKNVGRAMYISVIGLGVFYTLTSWASLAGYPSVNSAIASAQSDPANFFFTPSTQYAGHWVTSVMSYLIITGSFACGMAFHNTTARYTYSLGREGMLPPVLGKTHPRWQSPHIASIFATVVSAIIIGLFAIFVGTNDPSSQAYGQLYGLMAVMGVIIILSVQALVSLAILVYYLRHHKDEVHWWTTLLAPVLAFISQGYVVYLLFENLNFLGAGSYGYAKLFGPIDLAVVLIGIALAFYYKRFKPQTFDKVGRLINEGL</sequence>
<dbReference type="GO" id="GO:0022857">
    <property type="term" value="F:transmembrane transporter activity"/>
    <property type="evidence" value="ECO:0007669"/>
    <property type="project" value="InterPro"/>
</dbReference>
<evidence type="ECO:0000256" key="4">
    <source>
        <dbReference type="ARBA" id="ARBA00022989"/>
    </source>
</evidence>
<feature type="transmembrane region" description="Helical" evidence="6">
    <location>
        <begin position="259"/>
        <end position="279"/>
    </location>
</feature>
<dbReference type="InterPro" id="IPR050367">
    <property type="entry name" value="APC_superfamily"/>
</dbReference>
<keyword evidence="4 6" id="KW-1133">Transmembrane helix</keyword>
<organism evidence="7 8">
    <name type="scientific">Trebonia kvetii</name>
    <dbReference type="NCBI Taxonomy" id="2480626"/>
    <lineage>
        <taxon>Bacteria</taxon>
        <taxon>Bacillati</taxon>
        <taxon>Actinomycetota</taxon>
        <taxon>Actinomycetes</taxon>
        <taxon>Streptosporangiales</taxon>
        <taxon>Treboniaceae</taxon>
        <taxon>Trebonia</taxon>
    </lineage>
</organism>
<proteinExistence type="predicted"/>
<dbReference type="EMBL" id="RPFW01000002">
    <property type="protein sequence ID" value="TVZ05295.1"/>
    <property type="molecule type" value="Genomic_DNA"/>
</dbReference>
<keyword evidence="5 6" id="KW-0472">Membrane</keyword>
<dbReference type="PANTHER" id="PTHR42770:SF16">
    <property type="entry name" value="AMINO ACID PERMEASE"/>
    <property type="match status" value="1"/>
</dbReference>
<name>A0A6P2C469_9ACTN</name>